<keyword evidence="2" id="KW-0732">Signal</keyword>
<dbReference type="EMBL" id="FQYP01000001">
    <property type="protein sequence ID" value="SHI31300.1"/>
    <property type="molecule type" value="Genomic_DNA"/>
</dbReference>
<dbReference type="RefSeq" id="WP_073312426.1">
    <property type="nucleotide sequence ID" value="NZ_FQYP01000001.1"/>
</dbReference>
<keyword evidence="1" id="KW-0175">Coiled coil</keyword>
<evidence type="ECO:0008006" key="5">
    <source>
        <dbReference type="Google" id="ProtNLM"/>
    </source>
</evidence>
<protein>
    <recommendedName>
        <fullName evidence="5">Chaperone of endosialidase</fullName>
    </recommendedName>
</protein>
<organism evidence="3 4">
    <name type="scientific">Aquimarina spongiae</name>
    <dbReference type="NCBI Taxonomy" id="570521"/>
    <lineage>
        <taxon>Bacteria</taxon>
        <taxon>Pseudomonadati</taxon>
        <taxon>Bacteroidota</taxon>
        <taxon>Flavobacteriia</taxon>
        <taxon>Flavobacteriales</taxon>
        <taxon>Flavobacteriaceae</taxon>
        <taxon>Aquimarina</taxon>
    </lineage>
</organism>
<feature type="signal peptide" evidence="2">
    <location>
        <begin position="1"/>
        <end position="19"/>
    </location>
</feature>
<evidence type="ECO:0000256" key="2">
    <source>
        <dbReference type="SAM" id="SignalP"/>
    </source>
</evidence>
<keyword evidence="4" id="KW-1185">Reference proteome</keyword>
<feature type="coiled-coil region" evidence="1">
    <location>
        <begin position="375"/>
        <end position="409"/>
    </location>
</feature>
<dbReference type="AlphaFoldDB" id="A0A1M6A4B2"/>
<accession>A0A1M6A4B2</accession>
<gene>
    <name evidence="3" type="ORF">SAMN04488508_10176</name>
</gene>
<evidence type="ECO:0000256" key="1">
    <source>
        <dbReference type="SAM" id="Coils"/>
    </source>
</evidence>
<name>A0A1M6A4B2_9FLAO</name>
<proteinExistence type="predicted"/>
<dbReference type="STRING" id="570521.SAMN04488508_10176"/>
<dbReference type="OrthoDB" id="767035at2"/>
<evidence type="ECO:0000313" key="3">
    <source>
        <dbReference type="EMBL" id="SHI31300.1"/>
    </source>
</evidence>
<dbReference type="Proteomes" id="UP000184432">
    <property type="component" value="Unassembled WGS sequence"/>
</dbReference>
<reference evidence="4" key="1">
    <citation type="submission" date="2016-11" db="EMBL/GenBank/DDBJ databases">
        <authorList>
            <person name="Varghese N."/>
            <person name="Submissions S."/>
        </authorList>
    </citation>
    <scope>NUCLEOTIDE SEQUENCE [LARGE SCALE GENOMIC DNA]</scope>
    <source>
        <strain evidence="4">DSM 22623</strain>
    </source>
</reference>
<evidence type="ECO:0000313" key="4">
    <source>
        <dbReference type="Proteomes" id="UP000184432"/>
    </source>
</evidence>
<feature type="chain" id="PRO_5012567721" description="Chaperone of endosialidase" evidence="2">
    <location>
        <begin position="20"/>
        <end position="411"/>
    </location>
</feature>
<sequence>MKKLNLSILIFLTNLVIYAQQNQIGTTGNVGIGTTNPSAILDVEKNHNGTTFIEVNNSSEGNLARRGISIGNGLPGNSVYLLSTSPNYNEVSTWTRAGVLGTDSQLSNGLILRSSVGKIRFQPGGIDDKIVFSENGNVGLGTTNPNFNLEIFGSSKTMSIGNSDGFLLFRNNIGGTNEIRSYGRDLEIETRDSQDILFNSNNGYSKLMIVKGDGNGVGIGTTNVDAKLRIEGSTSLARFKTEENGFFEIQATRSNSQSLNTSLKLSSQNHIILDPNPYGTAGNVGIGTTNPDMKLTVNGNIHAKEVKIDLNIPAPDYVFAKSYDLRSIEEVKNYIKKHGHLPEIPSAQEFKKNGLLLAEMDMNLLKKVEELTLYTIQQQKEIEQQNSALAKQEKEILELKLMVKELLQSKK</sequence>